<dbReference type="Gene3D" id="3.40.50.300">
    <property type="entry name" value="P-loop containing nucleotide triphosphate hydrolases"/>
    <property type="match status" value="1"/>
</dbReference>
<dbReference type="InterPro" id="IPR001482">
    <property type="entry name" value="T2SS/T4SS_dom"/>
</dbReference>
<comment type="similarity">
    <text evidence="1">Belongs to the GSP E family.</text>
</comment>
<reference evidence="5 6" key="1">
    <citation type="journal article" date="2018" name="Environ. Microbiol.">
        <title>Novel energy conservation strategies and behaviour of Pelotomaculum schinkii driving syntrophic propionate catabolism.</title>
        <authorList>
            <person name="Hidalgo-Ahumada C.A.P."/>
            <person name="Nobu M.K."/>
            <person name="Narihiro T."/>
            <person name="Tamaki H."/>
            <person name="Liu W.T."/>
            <person name="Kamagata Y."/>
            <person name="Stams A.J.M."/>
            <person name="Imachi H."/>
            <person name="Sousa D.Z."/>
        </authorList>
    </citation>
    <scope>NUCLEOTIDE SEQUENCE [LARGE SCALE GENOMIC DNA]</scope>
    <source>
        <strain evidence="5 6">MGP</strain>
    </source>
</reference>
<accession>A0A4Y7RKR7</accession>
<keyword evidence="3" id="KW-0067">ATP-binding</keyword>
<dbReference type="EMBL" id="QFFZ01000043">
    <property type="protein sequence ID" value="TEB09588.1"/>
    <property type="molecule type" value="Genomic_DNA"/>
</dbReference>
<evidence type="ECO:0000256" key="1">
    <source>
        <dbReference type="ARBA" id="ARBA00006611"/>
    </source>
</evidence>
<name>A0A4Y7RKR7_9FIRM</name>
<keyword evidence="6" id="KW-1185">Reference proteome</keyword>
<feature type="domain" description="Bacterial type II secretion system protein E" evidence="4">
    <location>
        <begin position="374"/>
        <end position="388"/>
    </location>
</feature>
<dbReference type="Gene3D" id="1.10.40.70">
    <property type="match status" value="1"/>
</dbReference>
<dbReference type="Pfam" id="PF05157">
    <property type="entry name" value="MshEN"/>
    <property type="match status" value="1"/>
</dbReference>
<dbReference type="CDD" id="cd01129">
    <property type="entry name" value="PulE-GspE-like"/>
    <property type="match status" value="1"/>
</dbReference>
<dbReference type="InterPro" id="IPR037257">
    <property type="entry name" value="T2SS_E_N_sf"/>
</dbReference>
<evidence type="ECO:0000313" key="6">
    <source>
        <dbReference type="Proteomes" id="UP000297597"/>
    </source>
</evidence>
<dbReference type="Gene3D" id="3.30.300.160">
    <property type="entry name" value="Type II secretion system, protein E, N-terminal domain"/>
    <property type="match status" value="1"/>
</dbReference>
<dbReference type="Gene3D" id="3.30.450.90">
    <property type="match status" value="1"/>
</dbReference>
<dbReference type="PROSITE" id="PS00662">
    <property type="entry name" value="T2SP_E"/>
    <property type="match status" value="1"/>
</dbReference>
<dbReference type="GO" id="GO:0016887">
    <property type="term" value="F:ATP hydrolysis activity"/>
    <property type="evidence" value="ECO:0007669"/>
    <property type="project" value="TreeGrafter"/>
</dbReference>
<evidence type="ECO:0000256" key="3">
    <source>
        <dbReference type="ARBA" id="ARBA00022840"/>
    </source>
</evidence>
<organism evidence="5 6">
    <name type="scientific">Pelotomaculum propionicicum</name>
    <dbReference type="NCBI Taxonomy" id="258475"/>
    <lineage>
        <taxon>Bacteria</taxon>
        <taxon>Bacillati</taxon>
        <taxon>Bacillota</taxon>
        <taxon>Clostridia</taxon>
        <taxon>Eubacteriales</taxon>
        <taxon>Desulfotomaculaceae</taxon>
        <taxon>Pelotomaculum</taxon>
    </lineage>
</organism>
<dbReference type="PANTHER" id="PTHR30258">
    <property type="entry name" value="TYPE II SECRETION SYSTEM PROTEIN GSPE-RELATED"/>
    <property type="match status" value="1"/>
</dbReference>
<evidence type="ECO:0000259" key="4">
    <source>
        <dbReference type="PROSITE" id="PS00662"/>
    </source>
</evidence>
<keyword evidence="2" id="KW-0547">Nucleotide-binding</keyword>
<dbReference type="Proteomes" id="UP000297597">
    <property type="component" value="Unassembled WGS sequence"/>
</dbReference>
<dbReference type="AlphaFoldDB" id="A0A4Y7RKR7"/>
<comment type="caution">
    <text evidence="5">The sequence shown here is derived from an EMBL/GenBank/DDBJ whole genome shotgun (WGS) entry which is preliminary data.</text>
</comment>
<dbReference type="RefSeq" id="WP_134214809.1">
    <property type="nucleotide sequence ID" value="NZ_QFFZ01000043.1"/>
</dbReference>
<dbReference type="GO" id="GO:0005524">
    <property type="term" value="F:ATP binding"/>
    <property type="evidence" value="ECO:0007669"/>
    <property type="project" value="UniProtKB-KW"/>
</dbReference>
<dbReference type="FunFam" id="3.40.50.300:FF:000398">
    <property type="entry name" value="Type IV pilus assembly ATPase PilB"/>
    <property type="match status" value="1"/>
</dbReference>
<evidence type="ECO:0000256" key="2">
    <source>
        <dbReference type="ARBA" id="ARBA00022741"/>
    </source>
</evidence>
<sequence>MSVSKRKMLGVRLIEKGLISHEQLGEALRVQSQRGGLLGHVLVSLGMISEEELTRVLGIEELAPKDKIDKELISLVPEQLIRRYKIFPVKKTGNRFYVAMADPLNVMAIDDLRLLTGFSIEPLAASEKDINKLIEKYFGIPEVEKAIQELGIEPEVAEHDEIKEDVIIDEAPVIRLVNSIITRAISEEASDIHIEPFVRGIRIRYRVDGLLREVMKLPRKMIFAIVSRIKVMSNLDIAERRMPQDGRIPLKLTGHDLDLRISTMPTIYGEKVVIRILYKESIKNYTLEKLGFSEHNLERFSAFIKSSYGMLLVTGPTGSGKTTTLYTALNSINTVNQNIITVEDPVEYMLDGVNQAQVNVKAGITFASYLRSILRQDPDIIMIGEIRDHETAEIAVQAAITGHLLLSTLHTNDAPGAVTRLIDMGVAPFMVASSLLGVVAQRLVRRICENCKQECLPEESEIAFAGLPAGTVLYSGAGCEKCNFTGYRGRIAIYEVMTMTPSLKSIVLNSATTEELREAAVSGGMITLKEDGIKKALSGLTTIKEIIRVAFREEKI</sequence>
<dbReference type="PANTHER" id="PTHR30258:SF1">
    <property type="entry name" value="PROTEIN TRANSPORT PROTEIN HOFB HOMOLOG"/>
    <property type="match status" value="1"/>
</dbReference>
<dbReference type="FunFam" id="3.30.300.160:FF:000002">
    <property type="entry name" value="Type II secretion system protein E"/>
    <property type="match status" value="1"/>
</dbReference>
<dbReference type="InterPro" id="IPR007831">
    <property type="entry name" value="T2SS_GspE_N"/>
</dbReference>
<dbReference type="Pfam" id="PF00437">
    <property type="entry name" value="T2SSE"/>
    <property type="match status" value="1"/>
</dbReference>
<proteinExistence type="inferred from homology"/>
<dbReference type="SUPFAM" id="SSF52540">
    <property type="entry name" value="P-loop containing nucleoside triphosphate hydrolases"/>
    <property type="match status" value="1"/>
</dbReference>
<dbReference type="GO" id="GO:0005886">
    <property type="term" value="C:plasma membrane"/>
    <property type="evidence" value="ECO:0007669"/>
    <property type="project" value="TreeGrafter"/>
</dbReference>
<evidence type="ECO:0000313" key="5">
    <source>
        <dbReference type="EMBL" id="TEB09588.1"/>
    </source>
</evidence>
<dbReference type="SUPFAM" id="SSF160246">
    <property type="entry name" value="EspE N-terminal domain-like"/>
    <property type="match status" value="1"/>
</dbReference>
<dbReference type="FunFam" id="3.30.450.90:FF:000001">
    <property type="entry name" value="Type II secretion system ATPase GspE"/>
    <property type="match status" value="1"/>
</dbReference>
<dbReference type="OrthoDB" id="9808272at2"/>
<gene>
    <name evidence="5" type="primary">xpsE</name>
    <name evidence="5" type="ORF">Pmgp_03019</name>
</gene>
<dbReference type="InterPro" id="IPR027417">
    <property type="entry name" value="P-loop_NTPase"/>
</dbReference>
<protein>
    <submittedName>
        <fullName evidence="5">Type II secretion system protein E</fullName>
    </submittedName>
</protein>